<name>A0AB39HTN6_9BACI</name>
<dbReference type="SUPFAM" id="SSF53383">
    <property type="entry name" value="PLP-dependent transferases"/>
    <property type="match status" value="1"/>
</dbReference>
<comment type="function">
    <text evidence="5">Soluble hydrogenase catalyzes both production and consumption of hydrogen from suitable artificial electron donors or acceptors. This subunit catalyzes the tritium-exchange activity.</text>
</comment>
<evidence type="ECO:0000256" key="2">
    <source>
        <dbReference type="ARBA" id="ARBA00009236"/>
    </source>
</evidence>
<evidence type="ECO:0000256" key="3">
    <source>
        <dbReference type="ARBA" id="ARBA00011771"/>
    </source>
</evidence>
<dbReference type="InterPro" id="IPR015421">
    <property type="entry name" value="PyrdxlP-dep_Trfase_major"/>
</dbReference>
<evidence type="ECO:0000313" key="12">
    <source>
        <dbReference type="EMBL" id="XDK33982.1"/>
    </source>
</evidence>
<evidence type="ECO:0000256" key="4">
    <source>
        <dbReference type="ARBA" id="ARBA00022898"/>
    </source>
</evidence>
<sequence>MKMSLDHLVLRFPGPTPLPPSVERAMTLPMVARGPEMTEAIVSLSPKLKPIFGTKQEVAVMSGSGTASMETAIVNVTNSGDEVLVLVTGRFGELYASMCEAHLLHVHVLETEWGEAADPEAVKDYLKSHPNIKAVFATFCETSTGVINPMKDLAAVVHEYSDAVFIADGVSSVGGIAGNMDEWDIDILGTGSQKAMMTPPGLGFVAFSERAQEVAKQVTRGRFFFDYNKYIEQLAEGQSPFTPAVPLLNSLNASLDLMHEEGIENVFARHRLLSDMTRAAFKQWNIPLTASDETASPTITGAKADDFDVEELLAVVKKDFHIAIAGGLGKMAGKMLRIGHMGYCSPADALQYISALEIGLVRIGKKINLGEGIQAAQEVFLSTKKV</sequence>
<dbReference type="AlphaFoldDB" id="A0AB39HTN6"/>
<evidence type="ECO:0000259" key="11">
    <source>
        <dbReference type="Pfam" id="PF00266"/>
    </source>
</evidence>
<reference evidence="12" key="1">
    <citation type="submission" date="2024-07" db="EMBL/GenBank/DDBJ databases">
        <title>Halotolerant mesophilic bacterium Ornithinibacillus sp. 4-3, sp. nov., isolated from soil.</title>
        <authorList>
            <person name="Sidarenka A.V."/>
            <person name="Guliayeva D.E."/>
            <person name="Leanovich S.I."/>
            <person name="Hileuskaya K.S."/>
            <person name="Akhremchuk A.E."/>
            <person name="Sikolenko M.A."/>
            <person name="Valentovich L.N."/>
        </authorList>
    </citation>
    <scope>NUCLEOTIDE SEQUENCE</scope>
    <source>
        <strain evidence="12">4-3</strain>
    </source>
</reference>
<evidence type="ECO:0000256" key="5">
    <source>
        <dbReference type="ARBA" id="ARBA00054899"/>
    </source>
</evidence>
<dbReference type="PROSITE" id="PS00595">
    <property type="entry name" value="AA_TRANSFER_CLASS_5"/>
    <property type="match status" value="1"/>
</dbReference>
<evidence type="ECO:0000256" key="7">
    <source>
        <dbReference type="PIRSR" id="PIRSR000524-1"/>
    </source>
</evidence>
<keyword evidence="12" id="KW-0032">Aminotransferase</keyword>
<accession>A0AB39HTN6</accession>
<evidence type="ECO:0000256" key="8">
    <source>
        <dbReference type="PIRSR" id="PIRSR000524-50"/>
    </source>
</evidence>
<comment type="subunit">
    <text evidence="3">Heterodimer of a large and a small subunit.</text>
</comment>
<dbReference type="FunFam" id="3.40.640.10:FF:000054">
    <property type="entry name" value="Serine--glyoxylate aminotransferase"/>
    <property type="match status" value="1"/>
</dbReference>
<dbReference type="EMBL" id="CP162599">
    <property type="protein sequence ID" value="XDK33982.1"/>
    <property type="molecule type" value="Genomic_DNA"/>
</dbReference>
<feature type="binding site" evidence="7">
    <location>
        <position position="337"/>
    </location>
    <ligand>
        <name>substrate</name>
    </ligand>
</feature>
<dbReference type="InterPro" id="IPR020578">
    <property type="entry name" value="Aminotrans_V_PyrdxlP_BS"/>
</dbReference>
<dbReference type="InterPro" id="IPR015424">
    <property type="entry name" value="PyrdxlP-dep_Trfase"/>
</dbReference>
<dbReference type="PIRSF" id="PIRSF000524">
    <property type="entry name" value="SPT"/>
    <property type="match status" value="1"/>
</dbReference>
<evidence type="ECO:0000256" key="6">
    <source>
        <dbReference type="ARBA" id="ARBA00079151"/>
    </source>
</evidence>
<keyword evidence="4 8" id="KW-0663">Pyridoxal phosphate</keyword>
<dbReference type="RefSeq" id="WP_368654660.1">
    <property type="nucleotide sequence ID" value="NZ_CP162599.1"/>
</dbReference>
<keyword evidence="12" id="KW-0808">Transferase</keyword>
<dbReference type="PANTHER" id="PTHR21152:SF40">
    <property type="entry name" value="ALANINE--GLYOXYLATE AMINOTRANSFERASE"/>
    <property type="match status" value="1"/>
</dbReference>
<dbReference type="Pfam" id="PF00266">
    <property type="entry name" value="Aminotran_5"/>
    <property type="match status" value="1"/>
</dbReference>
<feature type="domain" description="Aminotransferase class V" evidence="11">
    <location>
        <begin position="36"/>
        <end position="327"/>
    </location>
</feature>
<proteinExistence type="inferred from homology"/>
<evidence type="ECO:0000256" key="9">
    <source>
        <dbReference type="RuleBase" id="RU004075"/>
    </source>
</evidence>
<evidence type="ECO:0000256" key="10">
    <source>
        <dbReference type="RuleBase" id="RU004504"/>
    </source>
</evidence>
<dbReference type="GO" id="GO:0008453">
    <property type="term" value="F:alanine-glyoxylate transaminase activity"/>
    <property type="evidence" value="ECO:0007669"/>
    <property type="project" value="TreeGrafter"/>
</dbReference>
<gene>
    <name evidence="12" type="ORF">AB4Y30_06425</name>
</gene>
<evidence type="ECO:0000256" key="1">
    <source>
        <dbReference type="ARBA" id="ARBA00001933"/>
    </source>
</evidence>
<protein>
    <recommendedName>
        <fullName evidence="6">Tritium exchange subunit</fullName>
    </recommendedName>
</protein>
<comment type="similarity">
    <text evidence="2 9">Belongs to the class-V pyridoxal-phosphate-dependent aminotransferase family.</text>
</comment>
<dbReference type="Gene3D" id="3.90.1150.10">
    <property type="entry name" value="Aspartate Aminotransferase, domain 1"/>
    <property type="match status" value="1"/>
</dbReference>
<organism evidence="12">
    <name type="scientific">Ornithinibacillus sp. 4-3</name>
    <dbReference type="NCBI Taxonomy" id="3231488"/>
    <lineage>
        <taxon>Bacteria</taxon>
        <taxon>Bacillati</taxon>
        <taxon>Bacillota</taxon>
        <taxon>Bacilli</taxon>
        <taxon>Bacillales</taxon>
        <taxon>Bacillaceae</taxon>
        <taxon>Ornithinibacillus</taxon>
    </lineage>
</organism>
<feature type="modified residue" description="N6-(pyridoxal phosphate)lysine" evidence="8">
    <location>
        <position position="194"/>
    </location>
</feature>
<dbReference type="PANTHER" id="PTHR21152">
    <property type="entry name" value="AMINOTRANSFERASE CLASS V"/>
    <property type="match status" value="1"/>
</dbReference>
<dbReference type="GO" id="GO:0004760">
    <property type="term" value="F:L-serine-pyruvate transaminase activity"/>
    <property type="evidence" value="ECO:0007669"/>
    <property type="project" value="TreeGrafter"/>
</dbReference>
<dbReference type="InterPro" id="IPR015422">
    <property type="entry name" value="PyrdxlP-dep_Trfase_small"/>
</dbReference>
<dbReference type="InterPro" id="IPR000192">
    <property type="entry name" value="Aminotrans_V_dom"/>
</dbReference>
<dbReference type="Gene3D" id="3.40.640.10">
    <property type="entry name" value="Type I PLP-dependent aspartate aminotransferase-like (Major domain)"/>
    <property type="match status" value="1"/>
</dbReference>
<dbReference type="InterPro" id="IPR024169">
    <property type="entry name" value="SP_NH2Trfase/AEP_transaminase"/>
</dbReference>
<dbReference type="GO" id="GO:0019265">
    <property type="term" value="P:glycine biosynthetic process, by transamination of glyoxylate"/>
    <property type="evidence" value="ECO:0007669"/>
    <property type="project" value="TreeGrafter"/>
</dbReference>
<comment type="cofactor">
    <cofactor evidence="1 8 10">
        <name>pyridoxal 5'-phosphate</name>
        <dbReference type="ChEBI" id="CHEBI:597326"/>
    </cofactor>
</comment>